<organism evidence="6">
    <name type="scientific">Albugo laibachii Nc14</name>
    <dbReference type="NCBI Taxonomy" id="890382"/>
    <lineage>
        <taxon>Eukaryota</taxon>
        <taxon>Sar</taxon>
        <taxon>Stramenopiles</taxon>
        <taxon>Oomycota</taxon>
        <taxon>Peronosporomycetes</taxon>
        <taxon>Albuginales</taxon>
        <taxon>Albuginaceae</taxon>
        <taxon>Albugo</taxon>
    </lineage>
</organism>
<keyword evidence="3" id="KW-0496">Mitochondrion</keyword>
<dbReference type="InterPro" id="IPR020103">
    <property type="entry name" value="PsdUridine_synth_cat_dom_sf"/>
</dbReference>
<dbReference type="CDD" id="cd02869">
    <property type="entry name" value="PseudoU_synth_RluA_like"/>
    <property type="match status" value="1"/>
</dbReference>
<dbReference type="InterPro" id="IPR006145">
    <property type="entry name" value="PsdUridine_synth_RsuA/RluA"/>
</dbReference>
<dbReference type="EMBL" id="FR824116">
    <property type="protein sequence ID" value="CCA19450.1"/>
    <property type="molecule type" value="Genomic_DNA"/>
</dbReference>
<dbReference type="GO" id="GO:0005739">
    <property type="term" value="C:mitochondrion"/>
    <property type="evidence" value="ECO:0007669"/>
    <property type="project" value="UniProtKB-SubCell"/>
</dbReference>
<evidence type="ECO:0000256" key="4">
    <source>
        <dbReference type="ARBA" id="ARBA00023235"/>
    </source>
</evidence>
<sequence>MSSKWVQSGRHWLARLLSPNDHNIRLDRWLSQEFGDKSNSFIQKHIRKGNIRLSVSQTKHERVRRAPANQKLQSGNLVAIRKNTFHEFSQKTNEFLPLEPFISSEKRYFEALYERIRYRDANYFILDKPSGLAVQGGERSTKSLADYFHMFHERLSKTDDPEMDYEILPELPRLVHRIDKGTSGLVVIARHRRAAAAFSELLRERRIEKEYQAFVIPSRTFEVPETGRLESVIEGKEAITMYKVIDPVSREITLAKLSFEFPQGKCLKVWPITGRKHQIRIHCATILHAPILGDGRYGCRESNALDLLPNRMYLHAAKISFPNPFFYSAQTPRTIEIECPLDIA</sequence>
<dbReference type="SUPFAM" id="SSF55120">
    <property type="entry name" value="Pseudouridine synthase"/>
    <property type="match status" value="1"/>
</dbReference>
<dbReference type="InterPro" id="IPR006224">
    <property type="entry name" value="PsdUridine_synth_RluA-like_CS"/>
</dbReference>
<dbReference type="GO" id="GO:0009982">
    <property type="term" value="F:pseudouridine synthase activity"/>
    <property type="evidence" value="ECO:0007669"/>
    <property type="project" value="InterPro"/>
</dbReference>
<feature type="domain" description="Pseudouridine synthase RsuA/RluA-like" evidence="5">
    <location>
        <begin position="122"/>
        <end position="284"/>
    </location>
</feature>
<evidence type="ECO:0000256" key="1">
    <source>
        <dbReference type="ARBA" id="ARBA00004173"/>
    </source>
</evidence>
<accession>F0WE21</accession>
<comment type="subcellular location">
    <subcellularLocation>
        <location evidence="1">Mitochondrion</location>
    </subcellularLocation>
</comment>
<dbReference type="HOGENOM" id="CLU_016902_1_2_1"/>
<evidence type="ECO:0000256" key="3">
    <source>
        <dbReference type="ARBA" id="ARBA00023128"/>
    </source>
</evidence>
<reference evidence="6" key="1">
    <citation type="journal article" date="2011" name="PLoS Biol.">
        <title>Gene gain and loss during evolution of obligate parasitism in the white rust pathogen of Arabidopsis thaliana.</title>
        <authorList>
            <person name="Kemen E."/>
            <person name="Gardiner A."/>
            <person name="Schultz-Larsen T."/>
            <person name="Kemen A.C."/>
            <person name="Balmuth A.L."/>
            <person name="Robert-Seilaniantz A."/>
            <person name="Bailey K."/>
            <person name="Holub E."/>
            <person name="Studholme D.J."/>
            <person name="Maclean D."/>
            <person name="Jones J.D."/>
        </authorList>
    </citation>
    <scope>NUCLEOTIDE SEQUENCE</scope>
</reference>
<dbReference type="InterPro" id="IPR050188">
    <property type="entry name" value="RluA_PseudoU_synthase"/>
</dbReference>
<dbReference type="Gene3D" id="3.30.2350.10">
    <property type="entry name" value="Pseudouridine synthase"/>
    <property type="match status" value="1"/>
</dbReference>
<reference evidence="6" key="2">
    <citation type="submission" date="2011-02" db="EMBL/GenBank/DDBJ databases">
        <authorList>
            <person name="MacLean D."/>
        </authorList>
    </citation>
    <scope>NUCLEOTIDE SEQUENCE</scope>
</reference>
<dbReference type="PANTHER" id="PTHR21600">
    <property type="entry name" value="MITOCHONDRIAL RNA PSEUDOURIDINE SYNTHASE"/>
    <property type="match status" value="1"/>
</dbReference>
<keyword evidence="4" id="KW-0413">Isomerase</keyword>
<proteinExistence type="inferred from homology"/>
<dbReference type="Gene3D" id="3.10.290.10">
    <property type="entry name" value="RNA-binding S4 domain"/>
    <property type="match status" value="1"/>
</dbReference>
<evidence type="ECO:0000256" key="2">
    <source>
        <dbReference type="ARBA" id="ARBA00010876"/>
    </source>
</evidence>
<dbReference type="GO" id="GO:0000455">
    <property type="term" value="P:enzyme-directed rRNA pseudouridine synthesis"/>
    <property type="evidence" value="ECO:0007669"/>
    <property type="project" value="TreeGrafter"/>
</dbReference>
<dbReference type="PROSITE" id="PS01129">
    <property type="entry name" value="PSI_RLU"/>
    <property type="match status" value="1"/>
</dbReference>
<name>F0WE21_9STRA</name>
<protein>
    <submittedName>
        <fullName evidence="6">Ribosomal large subunit pseudouridine synthase C pu</fullName>
    </submittedName>
</protein>
<dbReference type="InterPro" id="IPR036986">
    <property type="entry name" value="S4_RNA-bd_sf"/>
</dbReference>
<dbReference type="PANTHER" id="PTHR21600:SF81">
    <property type="entry name" value="21S RRNA PSEUDOURIDINE(2819) SYNTHASE"/>
    <property type="match status" value="1"/>
</dbReference>
<evidence type="ECO:0000313" key="6">
    <source>
        <dbReference type="EMBL" id="CCA19450.1"/>
    </source>
</evidence>
<dbReference type="Pfam" id="PF00849">
    <property type="entry name" value="PseudoU_synth_2"/>
    <property type="match status" value="1"/>
</dbReference>
<evidence type="ECO:0000259" key="5">
    <source>
        <dbReference type="Pfam" id="PF00849"/>
    </source>
</evidence>
<comment type="similarity">
    <text evidence="2">Belongs to the pseudouridine synthase RluA family.</text>
</comment>
<gene>
    <name evidence="6" type="primary">AlNc14C71G4883</name>
    <name evidence="6" type="ORF">ALNC14_055930</name>
</gene>
<dbReference type="AlphaFoldDB" id="F0WE21"/>
<dbReference type="GO" id="GO:0003723">
    <property type="term" value="F:RNA binding"/>
    <property type="evidence" value="ECO:0007669"/>
    <property type="project" value="InterPro"/>
</dbReference>